<evidence type="ECO:0000256" key="1">
    <source>
        <dbReference type="ARBA" id="ARBA00010940"/>
    </source>
</evidence>
<dbReference type="EMBL" id="CAJVCH010549303">
    <property type="protein sequence ID" value="CAG7828895.1"/>
    <property type="molecule type" value="Genomic_DNA"/>
</dbReference>
<evidence type="ECO:0000256" key="5">
    <source>
        <dbReference type="RuleBase" id="RU003796"/>
    </source>
</evidence>
<accession>A0A8J2L513</accession>
<keyword evidence="3 5" id="KW-0238">DNA-binding</keyword>
<dbReference type="PANTHER" id="PTHR12081">
    <property type="entry name" value="TRANSCRIPTION FACTOR E2F"/>
    <property type="match status" value="1"/>
</dbReference>
<dbReference type="GO" id="GO:0090575">
    <property type="term" value="C:RNA polymerase II transcription regulator complex"/>
    <property type="evidence" value="ECO:0007669"/>
    <property type="project" value="TreeGrafter"/>
</dbReference>
<dbReference type="GO" id="GO:0046983">
    <property type="term" value="F:protein dimerization activity"/>
    <property type="evidence" value="ECO:0007669"/>
    <property type="project" value="InterPro"/>
</dbReference>
<dbReference type="GO" id="GO:0000981">
    <property type="term" value="F:DNA-binding transcription factor activity, RNA polymerase II-specific"/>
    <property type="evidence" value="ECO:0007669"/>
    <property type="project" value="TreeGrafter"/>
</dbReference>
<dbReference type="InterPro" id="IPR015633">
    <property type="entry name" value="E2F"/>
</dbReference>
<comment type="subcellular location">
    <subcellularLocation>
        <location evidence="5">Nucleus</location>
    </subcellularLocation>
</comment>
<dbReference type="InterPro" id="IPR032198">
    <property type="entry name" value="E2F_CC-MB"/>
</dbReference>
<evidence type="ECO:0000256" key="2">
    <source>
        <dbReference type="ARBA" id="ARBA00023015"/>
    </source>
</evidence>
<reference evidence="8" key="1">
    <citation type="submission" date="2021-06" db="EMBL/GenBank/DDBJ databases">
        <authorList>
            <person name="Hodson N. C."/>
            <person name="Mongue J. A."/>
            <person name="Jaron S. K."/>
        </authorList>
    </citation>
    <scope>NUCLEOTIDE SEQUENCE</scope>
</reference>
<evidence type="ECO:0000259" key="7">
    <source>
        <dbReference type="SMART" id="SM01372"/>
    </source>
</evidence>
<dbReference type="PANTHER" id="PTHR12081:SF18">
    <property type="entry name" value="TRANSCRIPTION FACTOR E2F2-RELATED"/>
    <property type="match status" value="1"/>
</dbReference>
<feature type="domain" description="E2F/DP family winged-helix DNA-binding" evidence="7">
    <location>
        <begin position="79"/>
        <end position="142"/>
    </location>
</feature>
<evidence type="ECO:0000256" key="4">
    <source>
        <dbReference type="ARBA" id="ARBA00023163"/>
    </source>
</evidence>
<dbReference type="Pfam" id="PF02319">
    <property type="entry name" value="WHD_E2F_TDP"/>
    <property type="match status" value="1"/>
</dbReference>
<dbReference type="Proteomes" id="UP000708208">
    <property type="component" value="Unassembled WGS sequence"/>
</dbReference>
<evidence type="ECO:0000313" key="8">
    <source>
        <dbReference type="EMBL" id="CAG7828895.1"/>
    </source>
</evidence>
<dbReference type="InterPro" id="IPR003316">
    <property type="entry name" value="E2F_WHTH_DNA-bd_dom"/>
</dbReference>
<gene>
    <name evidence="8" type="ORF">AFUS01_LOCUS38790</name>
</gene>
<dbReference type="GO" id="GO:0000978">
    <property type="term" value="F:RNA polymerase II cis-regulatory region sequence-specific DNA binding"/>
    <property type="evidence" value="ECO:0007669"/>
    <property type="project" value="InterPro"/>
</dbReference>
<dbReference type="SMART" id="SM01372">
    <property type="entry name" value="E2F_TDP"/>
    <property type="match status" value="1"/>
</dbReference>
<comment type="similarity">
    <text evidence="1 5">Belongs to the E2F/DP family.</text>
</comment>
<evidence type="ECO:0000313" key="9">
    <source>
        <dbReference type="Proteomes" id="UP000708208"/>
    </source>
</evidence>
<dbReference type="OrthoDB" id="1743261at2759"/>
<dbReference type="AlphaFoldDB" id="A0A8J2L513"/>
<organism evidence="8 9">
    <name type="scientific">Allacma fusca</name>
    <dbReference type="NCBI Taxonomy" id="39272"/>
    <lineage>
        <taxon>Eukaryota</taxon>
        <taxon>Metazoa</taxon>
        <taxon>Ecdysozoa</taxon>
        <taxon>Arthropoda</taxon>
        <taxon>Hexapoda</taxon>
        <taxon>Collembola</taxon>
        <taxon>Symphypleona</taxon>
        <taxon>Sminthuridae</taxon>
        <taxon>Allacma</taxon>
    </lineage>
</organism>
<evidence type="ECO:0000256" key="3">
    <source>
        <dbReference type="ARBA" id="ARBA00023125"/>
    </source>
</evidence>
<protein>
    <recommendedName>
        <fullName evidence="7">E2F/DP family winged-helix DNA-binding domain-containing protein</fullName>
    </recommendedName>
</protein>
<dbReference type="Pfam" id="PF16421">
    <property type="entry name" value="E2F_CC-MB"/>
    <property type="match status" value="1"/>
</dbReference>
<comment type="caution">
    <text evidence="8">The sequence shown here is derived from an EMBL/GenBank/DDBJ whole genome shotgun (WGS) entry which is preliminary data.</text>
</comment>
<dbReference type="FunFam" id="1.10.10.10:FF:000008">
    <property type="entry name" value="E2F transcription factor 1"/>
    <property type="match status" value="1"/>
</dbReference>
<sequence length="318" mass="35190">MPRKTNPLLPTTPVRPAGGQVRLNDGITPDTEEASEALLLLGGSFAESAVTPQGQGIPRLTPKKPDAKRKLDLEPKKTRIDSSLSALTRRFVTLIPNGGSLDLNAAARSLQVQKRRIYDITNVLEGIGVLTKKSKNNIQWSDKLSTLEGDKRKKKLESDVAYLSKKEEEIDNWISSLETSMRSMTEEKRWAYLTHTDIRTIPVYKDQTLLLVKAPPNTSLTVPPIEEGLQMHMKAEGGEIGVYLCPEEEDQFDAPSNNSTPIKYCPESTPQSGEMSPPPIITSNSNLDSFYPLELLPESGYNFTLGDDEGLANLFDLH</sequence>
<name>A0A8J2L513_9HEXA</name>
<keyword evidence="4 5" id="KW-0804">Transcription</keyword>
<keyword evidence="5" id="KW-0539">Nucleus</keyword>
<keyword evidence="2 5" id="KW-0805">Transcription regulation</keyword>
<dbReference type="CDD" id="cd14660">
    <property type="entry name" value="E2F_DD"/>
    <property type="match status" value="1"/>
</dbReference>
<feature type="region of interest" description="Disordered" evidence="6">
    <location>
        <begin position="1"/>
        <end position="21"/>
    </location>
</feature>
<proteinExistence type="inferred from homology"/>
<keyword evidence="9" id="KW-1185">Reference proteome</keyword>
<evidence type="ECO:0000256" key="6">
    <source>
        <dbReference type="SAM" id="MobiDB-lite"/>
    </source>
</evidence>